<evidence type="ECO:0000313" key="4">
    <source>
        <dbReference type="Proteomes" id="UP000033536"/>
    </source>
</evidence>
<dbReference type="InterPro" id="IPR008535">
    <property type="entry name" value="DUF817"/>
</dbReference>
<sequence>MAFFRLLWTFTWKQALCCIFPGIIFISLALTKLLDIPFIARYDLLLLICIIAQLLLIKFGLETWDELKVILIFHVIGLVLEIYKVHMGSWSYPEPGFAKIFGVPLYSGFMYSSVASYICQAWKRFDLQMTNWPNMWLITALCVAIYGNFFTHHYIMDFRWILIILVLVLFRKTYVHFKVSSTQLKMPLSLSFLCIAFFIYLAENIASFYGAWSYPDQLIAWRPVHVSKITSWYLLVIISIIIVAQLKFIKQNLALNESNRIETDKSEAPLK</sequence>
<dbReference type="EMBL" id="JAARRG010000001">
    <property type="protein sequence ID" value="MBC1485259.1"/>
    <property type="molecule type" value="Genomic_DNA"/>
</dbReference>
<name>A0A7X0X0B0_LISSE</name>
<feature type="transmembrane region" description="Helical" evidence="1">
    <location>
        <begin position="12"/>
        <end position="30"/>
    </location>
</feature>
<keyword evidence="1" id="KW-0812">Transmembrane</keyword>
<keyword evidence="1" id="KW-0472">Membrane</keyword>
<dbReference type="EMBL" id="JYOM01000014">
    <property type="protein sequence ID" value="KKD45485.1"/>
    <property type="molecule type" value="Genomic_DNA"/>
</dbReference>
<dbReference type="GeneID" id="32489232"/>
<dbReference type="Proteomes" id="UP000033536">
    <property type="component" value="Unassembled WGS sequence"/>
</dbReference>
<feature type="transmembrane region" description="Helical" evidence="1">
    <location>
        <begin position="67"/>
        <end position="85"/>
    </location>
</feature>
<evidence type="ECO:0000313" key="5">
    <source>
        <dbReference type="Proteomes" id="UP000523362"/>
    </source>
</evidence>
<gene>
    <name evidence="3" type="ORF">HB897_03305</name>
    <name evidence="2" type="ORF">UQ68_09465</name>
</gene>
<keyword evidence="4" id="KW-1185">Reference proteome</keyword>
<feature type="transmembrane region" description="Helical" evidence="1">
    <location>
        <begin position="190"/>
        <end position="212"/>
    </location>
</feature>
<keyword evidence="1" id="KW-1133">Transmembrane helix</keyword>
<reference evidence="3 5" key="2">
    <citation type="submission" date="2020-03" db="EMBL/GenBank/DDBJ databases">
        <title>Soil Listeria distribution.</title>
        <authorList>
            <person name="Liao J."/>
            <person name="Wiedmann M."/>
        </authorList>
    </citation>
    <scope>NUCLEOTIDE SEQUENCE [LARGE SCALE GENOMIC DNA]</scope>
    <source>
        <strain evidence="3 5">FSL L7-1560</strain>
    </source>
</reference>
<proteinExistence type="predicted"/>
<organism evidence="3 5">
    <name type="scientific">Listeria seeligeri</name>
    <dbReference type="NCBI Taxonomy" id="1640"/>
    <lineage>
        <taxon>Bacteria</taxon>
        <taxon>Bacillati</taxon>
        <taxon>Bacillota</taxon>
        <taxon>Bacilli</taxon>
        <taxon>Bacillales</taxon>
        <taxon>Listeriaceae</taxon>
        <taxon>Listeria</taxon>
    </lineage>
</organism>
<comment type="caution">
    <text evidence="3">The sequence shown here is derived from an EMBL/GenBank/DDBJ whole genome shotgun (WGS) entry which is preliminary data.</text>
</comment>
<feature type="transmembrane region" description="Helical" evidence="1">
    <location>
        <begin position="138"/>
        <end position="170"/>
    </location>
</feature>
<feature type="transmembrane region" description="Helical" evidence="1">
    <location>
        <begin position="42"/>
        <end position="61"/>
    </location>
</feature>
<protein>
    <submittedName>
        <fullName evidence="3">DUF817 domain-containing protein</fullName>
    </submittedName>
</protein>
<feature type="transmembrane region" description="Helical" evidence="1">
    <location>
        <begin position="232"/>
        <end position="249"/>
    </location>
</feature>
<dbReference type="OMA" id="WQYPNQR"/>
<dbReference type="RefSeq" id="WP_003746754.1">
    <property type="nucleotide sequence ID" value="NZ_CBCPLZ010000002.1"/>
</dbReference>
<dbReference type="Proteomes" id="UP000523362">
    <property type="component" value="Unassembled WGS sequence"/>
</dbReference>
<evidence type="ECO:0000313" key="2">
    <source>
        <dbReference type="EMBL" id="KKD45485.1"/>
    </source>
</evidence>
<evidence type="ECO:0000256" key="1">
    <source>
        <dbReference type="SAM" id="Phobius"/>
    </source>
</evidence>
<accession>A0A7X0X0B0</accession>
<dbReference type="Pfam" id="PF05675">
    <property type="entry name" value="DUF817"/>
    <property type="match status" value="1"/>
</dbReference>
<dbReference type="AlphaFoldDB" id="A0A7X0X0B0"/>
<dbReference type="PIRSF" id="PIRSF009141">
    <property type="entry name" value="UCP009141"/>
    <property type="match status" value="1"/>
</dbReference>
<feature type="transmembrane region" description="Helical" evidence="1">
    <location>
        <begin position="97"/>
        <end position="118"/>
    </location>
</feature>
<evidence type="ECO:0000313" key="3">
    <source>
        <dbReference type="EMBL" id="MBC1485259.1"/>
    </source>
</evidence>
<reference evidence="2 4" key="1">
    <citation type="submission" date="2015-02" db="EMBL/GenBank/DDBJ databases">
        <title>Sequencing of Listeria spp. dairy environmental strains.</title>
        <authorList>
            <person name="Muhterem-Uyar M."/>
            <person name="Wagner M."/>
            <person name="Schmitz-Esser S."/>
            <person name="Stessl B."/>
        </authorList>
    </citation>
    <scope>NUCLEOTIDE SEQUENCE [LARGE SCALE GENOMIC DNA]</scope>
    <source>
        <strain evidence="2 4">7KSM</strain>
    </source>
</reference>